<comment type="caution">
    <text evidence="1">The sequence shown here is derived from an EMBL/GenBank/DDBJ whole genome shotgun (WGS) entry which is preliminary data.</text>
</comment>
<proteinExistence type="predicted"/>
<dbReference type="Proteomes" id="UP001162131">
    <property type="component" value="Unassembled WGS sequence"/>
</dbReference>
<organism evidence="1 2">
    <name type="scientific">Blepharisma stoltei</name>
    <dbReference type="NCBI Taxonomy" id="1481888"/>
    <lineage>
        <taxon>Eukaryota</taxon>
        <taxon>Sar</taxon>
        <taxon>Alveolata</taxon>
        <taxon>Ciliophora</taxon>
        <taxon>Postciliodesmatophora</taxon>
        <taxon>Heterotrichea</taxon>
        <taxon>Heterotrichida</taxon>
        <taxon>Blepharismidae</taxon>
        <taxon>Blepharisma</taxon>
    </lineage>
</organism>
<evidence type="ECO:0000313" key="1">
    <source>
        <dbReference type="EMBL" id="CAG9319531.1"/>
    </source>
</evidence>
<accession>A0AAU9J1A9</accession>
<evidence type="ECO:0000313" key="2">
    <source>
        <dbReference type="Proteomes" id="UP001162131"/>
    </source>
</evidence>
<name>A0AAU9J1A9_9CILI</name>
<sequence length="109" mass="12863">MGILEEKLWLNSQLNRIKRREFSGSNPTERNIARTLAELRDAKQWIQIFGASMGISISWIIFRHIINPKLKIFSSICMVLACREFAYSYFHEDFMNAVKEVLQDYEESE</sequence>
<dbReference type="EMBL" id="CAJZBQ010000023">
    <property type="protein sequence ID" value="CAG9319531.1"/>
    <property type="molecule type" value="Genomic_DNA"/>
</dbReference>
<keyword evidence="2" id="KW-1185">Reference proteome</keyword>
<reference evidence="1" key="1">
    <citation type="submission" date="2021-09" db="EMBL/GenBank/DDBJ databases">
        <authorList>
            <consortium name="AG Swart"/>
            <person name="Singh M."/>
            <person name="Singh A."/>
            <person name="Seah K."/>
            <person name="Emmerich C."/>
        </authorList>
    </citation>
    <scope>NUCLEOTIDE SEQUENCE</scope>
    <source>
        <strain evidence="1">ATCC30299</strain>
    </source>
</reference>
<gene>
    <name evidence="1" type="ORF">BSTOLATCC_MIC24082</name>
</gene>
<protein>
    <submittedName>
        <fullName evidence="1">Uncharacterized protein</fullName>
    </submittedName>
</protein>
<dbReference type="AlphaFoldDB" id="A0AAU9J1A9"/>